<evidence type="ECO:0000256" key="5">
    <source>
        <dbReference type="ARBA" id="ARBA00022723"/>
    </source>
</evidence>
<evidence type="ECO:0000256" key="4">
    <source>
        <dbReference type="ARBA" id="ARBA00022692"/>
    </source>
</evidence>
<dbReference type="SUPFAM" id="SSF55856">
    <property type="entry name" value="Cytochrome b5-like heme/steroid binding domain"/>
    <property type="match status" value="2"/>
</dbReference>
<dbReference type="SMART" id="SM01117">
    <property type="entry name" value="Cyt-b5"/>
    <property type="match status" value="1"/>
</dbReference>
<dbReference type="STRING" id="105231.A0A1Y1ICZ9"/>
<keyword evidence="2" id="KW-0813">Transport</keyword>
<name>A0A1Y1ICZ9_KLENI</name>
<evidence type="ECO:0000313" key="15">
    <source>
        <dbReference type="EMBL" id="GAQ86607.1"/>
    </source>
</evidence>
<feature type="domain" description="Cytochrome b5 heme-binding" evidence="14">
    <location>
        <begin position="8"/>
        <end position="84"/>
    </location>
</feature>
<evidence type="ECO:0000256" key="13">
    <source>
        <dbReference type="SAM" id="MobiDB-lite"/>
    </source>
</evidence>
<dbReference type="OrthoDB" id="260519at2759"/>
<dbReference type="GO" id="GO:0046872">
    <property type="term" value="F:metal ion binding"/>
    <property type="evidence" value="ECO:0007669"/>
    <property type="project" value="UniProtKB-UniRule"/>
</dbReference>
<dbReference type="AlphaFoldDB" id="A0A1Y1ICZ9"/>
<evidence type="ECO:0000256" key="1">
    <source>
        <dbReference type="ARBA" id="ARBA00004131"/>
    </source>
</evidence>
<dbReference type="EMBL" id="DF237249">
    <property type="protein sequence ID" value="GAQ86607.1"/>
    <property type="molecule type" value="Genomic_DNA"/>
</dbReference>
<keyword evidence="5 12" id="KW-0479">Metal-binding</keyword>
<sequence>MVAEGTEGRVITLEEASKHTTEKDAWLVIHGKVYDVTKFLEEHPGGDEVLLTSTAKDASEDFEDVGHSDSARDMLKSYYIGEFDMSSLPAKVVAARAAAATRAAAKSGEETTQDASQDFDDVGHSKSAIKMLEQYYVGDLHPDDLSEKARAKLERKESAEKAAGEGLFGRITKMFW</sequence>
<evidence type="ECO:0000256" key="9">
    <source>
        <dbReference type="ARBA" id="ARBA00023004"/>
    </source>
</evidence>
<dbReference type="InterPro" id="IPR050668">
    <property type="entry name" value="Cytochrome_b5"/>
</dbReference>
<dbReference type="Proteomes" id="UP000054558">
    <property type="component" value="Unassembled WGS sequence"/>
</dbReference>
<proteinExistence type="inferred from homology"/>
<evidence type="ECO:0000256" key="6">
    <source>
        <dbReference type="ARBA" id="ARBA00022824"/>
    </source>
</evidence>
<keyword evidence="16" id="KW-1185">Reference proteome</keyword>
<organism evidence="15 16">
    <name type="scientific">Klebsormidium nitens</name>
    <name type="common">Green alga</name>
    <name type="synonym">Ulothrix nitens</name>
    <dbReference type="NCBI Taxonomy" id="105231"/>
    <lineage>
        <taxon>Eukaryota</taxon>
        <taxon>Viridiplantae</taxon>
        <taxon>Streptophyta</taxon>
        <taxon>Klebsormidiophyceae</taxon>
        <taxon>Klebsormidiales</taxon>
        <taxon>Klebsormidiaceae</taxon>
        <taxon>Klebsormidium</taxon>
    </lineage>
</organism>
<comment type="similarity">
    <text evidence="11 12">Belongs to the cytochrome b5 family.</text>
</comment>
<keyword evidence="9 12" id="KW-0408">Iron</keyword>
<evidence type="ECO:0000256" key="3">
    <source>
        <dbReference type="ARBA" id="ARBA00022617"/>
    </source>
</evidence>
<dbReference type="InterPro" id="IPR036400">
    <property type="entry name" value="Cyt_B5-like_heme/steroid_sf"/>
</dbReference>
<dbReference type="PRINTS" id="PR00363">
    <property type="entry name" value="CYTOCHROMEB5"/>
</dbReference>
<keyword evidence="4" id="KW-0812">Transmembrane</keyword>
<comment type="subcellular location">
    <subcellularLocation>
        <location evidence="1">Endoplasmic reticulum membrane</location>
        <topology evidence="1">Single-pass membrane protein</topology>
        <orientation evidence="1">Cytoplasmic side</orientation>
    </subcellularLocation>
</comment>
<evidence type="ECO:0000256" key="8">
    <source>
        <dbReference type="ARBA" id="ARBA00022989"/>
    </source>
</evidence>
<dbReference type="OMA" id="CNRTSLW"/>
<dbReference type="PROSITE" id="PS50255">
    <property type="entry name" value="CYTOCHROME_B5_2"/>
    <property type="match status" value="1"/>
</dbReference>
<evidence type="ECO:0000256" key="12">
    <source>
        <dbReference type="RuleBase" id="RU362121"/>
    </source>
</evidence>
<gene>
    <name evidence="15" type="ORF">KFL_003000010</name>
</gene>
<dbReference type="InterPro" id="IPR018506">
    <property type="entry name" value="Cyt_B5_heme-BS"/>
</dbReference>
<keyword evidence="10" id="KW-0472">Membrane</keyword>
<keyword evidence="3 12" id="KW-0349">Heme</keyword>
<dbReference type="GO" id="GO:0020037">
    <property type="term" value="F:heme binding"/>
    <property type="evidence" value="ECO:0000318"/>
    <property type="project" value="GO_Central"/>
</dbReference>
<evidence type="ECO:0000256" key="11">
    <source>
        <dbReference type="ARBA" id="ARBA00038168"/>
    </source>
</evidence>
<feature type="region of interest" description="Disordered" evidence="13">
    <location>
        <begin position="102"/>
        <end position="121"/>
    </location>
</feature>
<reference evidence="15 16" key="1">
    <citation type="journal article" date="2014" name="Nat. Commun.">
        <title>Klebsormidium flaccidum genome reveals primary factors for plant terrestrial adaptation.</title>
        <authorList>
            <person name="Hori K."/>
            <person name="Maruyama F."/>
            <person name="Fujisawa T."/>
            <person name="Togashi T."/>
            <person name="Yamamoto N."/>
            <person name="Seo M."/>
            <person name="Sato S."/>
            <person name="Yamada T."/>
            <person name="Mori H."/>
            <person name="Tajima N."/>
            <person name="Moriyama T."/>
            <person name="Ikeuchi M."/>
            <person name="Watanabe M."/>
            <person name="Wada H."/>
            <person name="Kobayashi K."/>
            <person name="Saito M."/>
            <person name="Masuda T."/>
            <person name="Sasaki-Sekimoto Y."/>
            <person name="Mashiguchi K."/>
            <person name="Awai K."/>
            <person name="Shimojima M."/>
            <person name="Masuda S."/>
            <person name="Iwai M."/>
            <person name="Nobusawa T."/>
            <person name="Narise T."/>
            <person name="Kondo S."/>
            <person name="Saito H."/>
            <person name="Sato R."/>
            <person name="Murakawa M."/>
            <person name="Ihara Y."/>
            <person name="Oshima-Yamada Y."/>
            <person name="Ohtaka K."/>
            <person name="Satoh M."/>
            <person name="Sonobe K."/>
            <person name="Ishii M."/>
            <person name="Ohtani R."/>
            <person name="Kanamori-Sato M."/>
            <person name="Honoki R."/>
            <person name="Miyazaki D."/>
            <person name="Mochizuki H."/>
            <person name="Umetsu J."/>
            <person name="Higashi K."/>
            <person name="Shibata D."/>
            <person name="Kamiya Y."/>
            <person name="Sato N."/>
            <person name="Nakamura Y."/>
            <person name="Tabata S."/>
            <person name="Ida S."/>
            <person name="Kurokawa K."/>
            <person name="Ohta H."/>
        </authorList>
    </citation>
    <scope>NUCLEOTIDE SEQUENCE [LARGE SCALE GENOMIC DNA]</scope>
    <source>
        <strain evidence="15 16">NIES-2285</strain>
    </source>
</reference>
<dbReference type="PANTHER" id="PTHR19359">
    <property type="entry name" value="CYTOCHROME B5"/>
    <property type="match status" value="1"/>
</dbReference>
<protein>
    <recommendedName>
        <fullName evidence="14">Cytochrome b5 heme-binding domain-containing protein</fullName>
    </recommendedName>
</protein>
<evidence type="ECO:0000256" key="10">
    <source>
        <dbReference type="ARBA" id="ARBA00023136"/>
    </source>
</evidence>
<evidence type="ECO:0000256" key="2">
    <source>
        <dbReference type="ARBA" id="ARBA00022448"/>
    </source>
</evidence>
<dbReference type="Pfam" id="PF00173">
    <property type="entry name" value="Cyt-b5"/>
    <property type="match status" value="1"/>
</dbReference>
<evidence type="ECO:0000313" key="16">
    <source>
        <dbReference type="Proteomes" id="UP000054558"/>
    </source>
</evidence>
<keyword evidence="8" id="KW-1133">Transmembrane helix</keyword>
<dbReference type="PANTHER" id="PTHR19359:SF129">
    <property type="entry name" value="CYTOCHROME B5 ISOFORM B"/>
    <property type="match status" value="1"/>
</dbReference>
<evidence type="ECO:0000259" key="14">
    <source>
        <dbReference type="PROSITE" id="PS50255"/>
    </source>
</evidence>
<accession>A0A1Y1ICZ9</accession>
<dbReference type="InterPro" id="IPR001199">
    <property type="entry name" value="Cyt_B5-like_heme/steroid-bd"/>
</dbReference>
<keyword evidence="7" id="KW-0249">Electron transport</keyword>
<dbReference type="GO" id="GO:0016020">
    <property type="term" value="C:membrane"/>
    <property type="evidence" value="ECO:0000318"/>
    <property type="project" value="GO_Central"/>
</dbReference>
<keyword evidence="6" id="KW-0256">Endoplasmic reticulum</keyword>
<evidence type="ECO:0000256" key="7">
    <source>
        <dbReference type="ARBA" id="ARBA00022982"/>
    </source>
</evidence>
<dbReference type="Gene3D" id="3.10.120.10">
    <property type="entry name" value="Cytochrome b5-like heme/steroid binding domain"/>
    <property type="match status" value="2"/>
</dbReference>
<dbReference type="PROSITE" id="PS00191">
    <property type="entry name" value="CYTOCHROME_B5_1"/>
    <property type="match status" value="1"/>
</dbReference>
<dbReference type="FunFam" id="3.10.120.10:FF:000002">
    <property type="entry name" value="Cytochrome b5 type B"/>
    <property type="match status" value="1"/>
</dbReference>